<evidence type="ECO:0000313" key="3">
    <source>
        <dbReference type="Proteomes" id="UP001187531"/>
    </source>
</evidence>
<accession>A0AA88KVE5</accession>
<dbReference type="InterPro" id="IPR003511">
    <property type="entry name" value="HORMA_dom"/>
</dbReference>
<dbReference type="Proteomes" id="UP001187531">
    <property type="component" value="Unassembled WGS sequence"/>
</dbReference>
<comment type="caution">
    <text evidence="2">The sequence shown here is derived from an EMBL/GenBank/DDBJ whole genome shotgun (WGS) entry which is preliminary data.</text>
</comment>
<proteinExistence type="predicted"/>
<dbReference type="InterPro" id="IPR036570">
    <property type="entry name" value="HORMA_dom_sf"/>
</dbReference>
<feature type="domain" description="HORMA" evidence="1">
    <location>
        <begin position="11"/>
        <end position="78"/>
    </location>
</feature>
<dbReference type="Gene3D" id="3.30.900.10">
    <property type="entry name" value="HORMA domain"/>
    <property type="match status" value="1"/>
</dbReference>
<keyword evidence="3" id="KW-1185">Reference proteome</keyword>
<evidence type="ECO:0000259" key="1">
    <source>
        <dbReference type="Pfam" id="PF02301"/>
    </source>
</evidence>
<feature type="non-terminal residue" evidence="2">
    <location>
        <position position="144"/>
    </location>
</feature>
<gene>
    <name evidence="2" type="ORF">QYM36_014208</name>
</gene>
<dbReference type="AlphaFoldDB" id="A0AA88KVE5"/>
<dbReference type="EMBL" id="JAVRJZ010000018">
    <property type="protein sequence ID" value="KAK2708523.1"/>
    <property type="molecule type" value="Genomic_DNA"/>
</dbReference>
<dbReference type="SUPFAM" id="SSF56019">
    <property type="entry name" value="The spindle assembly checkpoint protein mad2"/>
    <property type="match status" value="1"/>
</dbReference>
<organism evidence="2 3">
    <name type="scientific">Artemia franciscana</name>
    <name type="common">Brine shrimp</name>
    <name type="synonym">Artemia sanfranciscana</name>
    <dbReference type="NCBI Taxonomy" id="6661"/>
    <lineage>
        <taxon>Eukaryota</taxon>
        <taxon>Metazoa</taxon>
        <taxon>Ecdysozoa</taxon>
        <taxon>Arthropoda</taxon>
        <taxon>Crustacea</taxon>
        <taxon>Branchiopoda</taxon>
        <taxon>Anostraca</taxon>
        <taxon>Artemiidae</taxon>
        <taxon>Artemia</taxon>
    </lineage>
</organism>
<reference evidence="2" key="1">
    <citation type="submission" date="2023-07" db="EMBL/GenBank/DDBJ databases">
        <title>Chromosome-level genome assembly of Artemia franciscana.</title>
        <authorList>
            <person name="Jo E."/>
        </authorList>
    </citation>
    <scope>NUCLEOTIDE SEQUENCE</scope>
    <source>
        <tissue evidence="2">Whole body</tissue>
    </source>
</reference>
<evidence type="ECO:0000313" key="2">
    <source>
        <dbReference type="EMBL" id="KAK2708523.1"/>
    </source>
</evidence>
<dbReference type="Pfam" id="PF02301">
    <property type="entry name" value="HORMA"/>
    <property type="match status" value="1"/>
</dbReference>
<name>A0AA88KVE5_ARTSF</name>
<protein>
    <recommendedName>
        <fullName evidence="1">HORMA domain-containing protein</fullName>
    </recommendedName>
</protein>
<sequence>KFYAVEGQESSQSYIIKLLTVSVSTIAYMKNLYNEDDYAEFPIKGGNCKVLKVKSENPDCKHLLGMLKGAFDAIRKQYTIPLVDNEDMSTAKYLKQALIASPSGLEESEIGVLQEMISVLKKGSLSRSGRNCSITVGPHQCKIL</sequence>